<evidence type="ECO:0000313" key="4">
    <source>
        <dbReference type="Proteomes" id="UP000608890"/>
    </source>
</evidence>
<feature type="transmembrane region" description="Helical" evidence="2">
    <location>
        <begin position="98"/>
        <end position="123"/>
    </location>
</feature>
<keyword evidence="2" id="KW-0812">Transmembrane</keyword>
<evidence type="ECO:0008006" key="5">
    <source>
        <dbReference type="Google" id="ProtNLM"/>
    </source>
</evidence>
<evidence type="ECO:0000256" key="1">
    <source>
        <dbReference type="SAM" id="MobiDB-lite"/>
    </source>
</evidence>
<evidence type="ECO:0000256" key="2">
    <source>
        <dbReference type="SAM" id="Phobius"/>
    </source>
</evidence>
<feature type="region of interest" description="Disordered" evidence="1">
    <location>
        <begin position="328"/>
        <end position="399"/>
    </location>
</feature>
<keyword evidence="4" id="KW-1185">Reference proteome</keyword>
<keyword evidence="2" id="KW-1133">Transmembrane helix</keyword>
<feature type="transmembrane region" description="Helical" evidence="2">
    <location>
        <begin position="69"/>
        <end position="91"/>
    </location>
</feature>
<feature type="transmembrane region" description="Helical" evidence="2">
    <location>
        <begin position="262"/>
        <end position="283"/>
    </location>
</feature>
<feature type="transmembrane region" description="Helical" evidence="2">
    <location>
        <begin position="200"/>
        <end position="220"/>
    </location>
</feature>
<protein>
    <recommendedName>
        <fullName evidence="5">TrbL/VirB6 plasmid conjugal transfer protein</fullName>
    </recommendedName>
</protein>
<dbReference type="Proteomes" id="UP000608890">
    <property type="component" value="Unassembled WGS sequence"/>
</dbReference>
<accession>A0A917U975</accession>
<gene>
    <name evidence="3" type="ORF">GCM10011608_59740</name>
</gene>
<feature type="transmembrane region" description="Helical" evidence="2">
    <location>
        <begin position="226"/>
        <end position="250"/>
    </location>
</feature>
<comment type="caution">
    <text evidence="3">The sequence shown here is derived from an EMBL/GenBank/DDBJ whole genome shotgun (WGS) entry which is preliminary data.</text>
</comment>
<sequence length="436" mass="44513">MCDAWDLKCEIKEGVTEAAGAVADSMIGQLAEQVRAAQSSLITSTVTWWLSLPPVDVERASAAQVLQRWMVPFAVLVSIGGIMWQSLLMIINRKGEPLVAVVKGLFTTALFGAVSLTGTQMLLTACEAYTEWVLTWGMDCAPELGQDQVCKTDALAERMQLILLPLPPGVGNILIVVMGLIVLVGSIAQAMLLLFRSGAIIILAGVLQLAASGSFTAATSNWLRRILGWLLALTFYEPFAATSYAVAFMLIGDPATRDVSTWFTGAGMLGLSLVALPAMMKFFNWTVGSVQQSGNSAGMFAAAGAAGLHAIASRRGAGGMTATDYAREIDRRNPPPSSGSGDSGSGPPRPTPPTFIGPAPTASTTPSAGTTTATTASTTAGTAATATATSGTAAAGVSAATGPAAPVVAGVVVGAQVARTAARSASSTAARTTEGG</sequence>
<keyword evidence="2" id="KW-0472">Membrane</keyword>
<evidence type="ECO:0000313" key="3">
    <source>
        <dbReference type="EMBL" id="GGM66528.1"/>
    </source>
</evidence>
<name>A0A917U975_9ACTN</name>
<feature type="compositionally biased region" description="Low complexity" evidence="1">
    <location>
        <begin position="356"/>
        <end position="399"/>
    </location>
</feature>
<dbReference type="EMBL" id="BMNB01000051">
    <property type="protein sequence ID" value="GGM66528.1"/>
    <property type="molecule type" value="Genomic_DNA"/>
</dbReference>
<reference evidence="3" key="2">
    <citation type="submission" date="2020-09" db="EMBL/GenBank/DDBJ databases">
        <authorList>
            <person name="Sun Q."/>
            <person name="Zhou Y."/>
        </authorList>
    </citation>
    <scope>NUCLEOTIDE SEQUENCE</scope>
    <source>
        <strain evidence="3">CGMCC 4.7312</strain>
    </source>
</reference>
<dbReference type="AlphaFoldDB" id="A0A917U975"/>
<feature type="transmembrane region" description="Helical" evidence="2">
    <location>
        <begin position="295"/>
        <end position="312"/>
    </location>
</feature>
<feature type="transmembrane region" description="Helical" evidence="2">
    <location>
        <begin position="173"/>
        <end position="195"/>
    </location>
</feature>
<organism evidence="3 4">
    <name type="scientific">Micromonospora sonchi</name>
    <dbReference type="NCBI Taxonomy" id="1763543"/>
    <lineage>
        <taxon>Bacteria</taxon>
        <taxon>Bacillati</taxon>
        <taxon>Actinomycetota</taxon>
        <taxon>Actinomycetes</taxon>
        <taxon>Micromonosporales</taxon>
        <taxon>Micromonosporaceae</taxon>
        <taxon>Micromonospora</taxon>
    </lineage>
</organism>
<proteinExistence type="predicted"/>
<reference evidence="3" key="1">
    <citation type="journal article" date="2014" name="Int. J. Syst. Evol. Microbiol.">
        <title>Complete genome sequence of Corynebacterium casei LMG S-19264T (=DSM 44701T), isolated from a smear-ripened cheese.</title>
        <authorList>
            <consortium name="US DOE Joint Genome Institute (JGI-PGF)"/>
            <person name="Walter F."/>
            <person name="Albersmeier A."/>
            <person name="Kalinowski J."/>
            <person name="Ruckert C."/>
        </authorList>
    </citation>
    <scope>NUCLEOTIDE SEQUENCE</scope>
    <source>
        <strain evidence="3">CGMCC 4.7312</strain>
    </source>
</reference>